<proteinExistence type="inferred from homology"/>
<dbReference type="Gene3D" id="1.25.40.390">
    <property type="match status" value="1"/>
</dbReference>
<keyword evidence="10" id="KW-1185">Reference proteome</keyword>
<evidence type="ECO:0000256" key="6">
    <source>
        <dbReference type="SAM" id="SignalP"/>
    </source>
</evidence>
<accession>A0A5C8KB66</accession>
<protein>
    <submittedName>
        <fullName evidence="9">RagB/SusD family nutrient uptake outer membrane protein</fullName>
    </submittedName>
</protein>
<dbReference type="InterPro" id="IPR011990">
    <property type="entry name" value="TPR-like_helical_dom_sf"/>
</dbReference>
<dbReference type="PROSITE" id="PS51257">
    <property type="entry name" value="PROKAR_LIPOPROTEIN"/>
    <property type="match status" value="1"/>
</dbReference>
<keyword evidence="5" id="KW-0998">Cell outer membrane</keyword>
<feature type="domain" description="RagB/SusD" evidence="7">
    <location>
        <begin position="309"/>
        <end position="664"/>
    </location>
</feature>
<dbReference type="AlphaFoldDB" id="A0A5C8KB66"/>
<gene>
    <name evidence="9" type="ORF">FVR03_05065</name>
</gene>
<dbReference type="Pfam" id="PF07980">
    <property type="entry name" value="SusD_RagB"/>
    <property type="match status" value="1"/>
</dbReference>
<comment type="similarity">
    <text evidence="2">Belongs to the SusD family.</text>
</comment>
<evidence type="ECO:0000313" key="10">
    <source>
        <dbReference type="Proteomes" id="UP000321926"/>
    </source>
</evidence>
<dbReference type="GO" id="GO:0009279">
    <property type="term" value="C:cell outer membrane"/>
    <property type="evidence" value="ECO:0007669"/>
    <property type="project" value="UniProtKB-SubCell"/>
</dbReference>
<dbReference type="SUPFAM" id="SSF48452">
    <property type="entry name" value="TPR-like"/>
    <property type="match status" value="1"/>
</dbReference>
<evidence type="ECO:0000256" key="3">
    <source>
        <dbReference type="ARBA" id="ARBA00022729"/>
    </source>
</evidence>
<evidence type="ECO:0000256" key="2">
    <source>
        <dbReference type="ARBA" id="ARBA00006275"/>
    </source>
</evidence>
<organism evidence="9 10">
    <name type="scientific">Pontibacter qinzhouensis</name>
    <dbReference type="NCBI Taxonomy" id="2603253"/>
    <lineage>
        <taxon>Bacteria</taxon>
        <taxon>Pseudomonadati</taxon>
        <taxon>Bacteroidota</taxon>
        <taxon>Cytophagia</taxon>
        <taxon>Cytophagales</taxon>
        <taxon>Hymenobacteraceae</taxon>
        <taxon>Pontibacter</taxon>
    </lineage>
</organism>
<evidence type="ECO:0000256" key="4">
    <source>
        <dbReference type="ARBA" id="ARBA00023136"/>
    </source>
</evidence>
<dbReference type="OrthoDB" id="5694214at2"/>
<feature type="signal peptide" evidence="6">
    <location>
        <begin position="1"/>
        <end position="18"/>
    </location>
</feature>
<name>A0A5C8KB66_9BACT</name>
<dbReference type="InterPro" id="IPR033985">
    <property type="entry name" value="SusD-like_N"/>
</dbReference>
<evidence type="ECO:0000256" key="5">
    <source>
        <dbReference type="ARBA" id="ARBA00023237"/>
    </source>
</evidence>
<dbReference type="Proteomes" id="UP000321926">
    <property type="component" value="Unassembled WGS sequence"/>
</dbReference>
<reference evidence="9 10" key="1">
    <citation type="submission" date="2019-08" db="EMBL/GenBank/DDBJ databases">
        <authorList>
            <person name="Shi S."/>
        </authorList>
    </citation>
    <scope>NUCLEOTIDE SEQUENCE [LARGE SCALE GENOMIC DNA]</scope>
    <source>
        <strain evidence="9 10">GY10130</strain>
    </source>
</reference>
<sequence>MKKYNIIHALIFCMLALASCKDDFLQEKRDLTGINEQVFEQPVTAQAYVDYIYFMFQPDNNGQPFIHDQTGVRGQFTDMYTKTTEEMAGETDINRLWGAIAINQNHALQYFGERVQGTGTQNNTWTRLRQINLFLDEIDKHGLTPEITNPLKGQVLFWRAYQYFELLKLYGGVPIVLTAQSPYLGEGNNPNALPRNSSSETLEQIIKDLDDAQTMLPDAWPSNGWGRITKGAAAAYKGRVLLTWASPLFNRTDDMQRWERAYVANMEAKEMLEVAGKSLFKQGNLATGQAWENMWFVQSNNPEAVIVYNYNNLTSDLTRRNNGHEQAARPREILGGGSISPTKQMVDAFPMKDGKMMGDPTSAYTYDEKKFYKNRDPRFYKTFAYNGSLWPYSGNPNYRTWTYSWFSTAARANTLEPDRYTETNPNSSGIYLRKATNPAANNANGNFALSTTDYMEMRFAEVVLNLAEAAIGTNRLAEGLEGIKQIRERAGIENQDGAYGLSGAMASRDQMFAAVLHERQIEFAYEGKRFWDLRRWMLFDNYPGVNTLARLGMKPLNGTRRTGYWIYVKKADGTPHVGTTNPLVVTGTGAPVIDRQPAAYPAGISNQDEYLDYLYDNHFVVKERDNLDPTNNNWKFTWYDEYYFFGIHQNILTSSPHLQQTKGWPALTGNTDFDPLR</sequence>
<comment type="caution">
    <text evidence="9">The sequence shown here is derived from an EMBL/GenBank/DDBJ whole genome shotgun (WGS) entry which is preliminary data.</text>
</comment>
<evidence type="ECO:0000259" key="7">
    <source>
        <dbReference type="Pfam" id="PF07980"/>
    </source>
</evidence>
<evidence type="ECO:0000313" key="9">
    <source>
        <dbReference type="EMBL" id="TXK50268.1"/>
    </source>
</evidence>
<keyword evidence="3 6" id="KW-0732">Signal</keyword>
<keyword evidence="4" id="KW-0472">Membrane</keyword>
<feature type="domain" description="SusD-like N-terminal" evidence="8">
    <location>
        <begin position="98"/>
        <end position="242"/>
    </location>
</feature>
<dbReference type="RefSeq" id="WP_147920681.1">
    <property type="nucleotide sequence ID" value="NZ_VRTY01000013.1"/>
</dbReference>
<evidence type="ECO:0000256" key="1">
    <source>
        <dbReference type="ARBA" id="ARBA00004442"/>
    </source>
</evidence>
<comment type="subcellular location">
    <subcellularLocation>
        <location evidence="1">Cell outer membrane</location>
    </subcellularLocation>
</comment>
<dbReference type="Pfam" id="PF14322">
    <property type="entry name" value="SusD-like_3"/>
    <property type="match status" value="1"/>
</dbReference>
<feature type="chain" id="PRO_5022718050" evidence="6">
    <location>
        <begin position="19"/>
        <end position="677"/>
    </location>
</feature>
<dbReference type="EMBL" id="VRTY01000013">
    <property type="protein sequence ID" value="TXK50268.1"/>
    <property type="molecule type" value="Genomic_DNA"/>
</dbReference>
<dbReference type="InterPro" id="IPR012944">
    <property type="entry name" value="SusD_RagB_dom"/>
</dbReference>
<evidence type="ECO:0000259" key="8">
    <source>
        <dbReference type="Pfam" id="PF14322"/>
    </source>
</evidence>